<dbReference type="Pfam" id="PF00069">
    <property type="entry name" value="Pkinase"/>
    <property type="match status" value="1"/>
</dbReference>
<evidence type="ECO:0000256" key="11">
    <source>
        <dbReference type="SAM" id="MobiDB-lite"/>
    </source>
</evidence>
<dbReference type="GO" id="GO:0005524">
    <property type="term" value="F:ATP binding"/>
    <property type="evidence" value="ECO:0007669"/>
    <property type="project" value="UniProtKB-KW"/>
</dbReference>
<evidence type="ECO:0000256" key="6">
    <source>
        <dbReference type="ARBA" id="ARBA00022777"/>
    </source>
</evidence>
<dbReference type="InterPro" id="IPR011009">
    <property type="entry name" value="Kinase-like_dom_sf"/>
</dbReference>
<dbReference type="SMART" id="SM00220">
    <property type="entry name" value="S_TKc"/>
    <property type="match status" value="1"/>
</dbReference>
<keyword evidence="3" id="KW-0723">Serine/threonine-protein kinase</keyword>
<comment type="catalytic activity">
    <reaction evidence="8">
        <text>L-threonyl-[protein] + ATP = O-phospho-L-threonyl-[protein] + ADP + H(+)</text>
        <dbReference type="Rhea" id="RHEA:46608"/>
        <dbReference type="Rhea" id="RHEA-COMP:11060"/>
        <dbReference type="Rhea" id="RHEA-COMP:11605"/>
        <dbReference type="ChEBI" id="CHEBI:15378"/>
        <dbReference type="ChEBI" id="CHEBI:30013"/>
        <dbReference type="ChEBI" id="CHEBI:30616"/>
        <dbReference type="ChEBI" id="CHEBI:61977"/>
        <dbReference type="ChEBI" id="CHEBI:456216"/>
        <dbReference type="EC" id="2.7.11.1"/>
    </reaction>
</comment>
<dbReference type="PANTHER" id="PTHR44899">
    <property type="entry name" value="CAMK FAMILY PROTEIN KINASE"/>
    <property type="match status" value="1"/>
</dbReference>
<evidence type="ECO:0000256" key="8">
    <source>
        <dbReference type="ARBA" id="ARBA00047899"/>
    </source>
</evidence>
<protein>
    <recommendedName>
        <fullName evidence="2">non-specific serine/threonine protein kinase</fullName>
        <ecNumber evidence="2">2.7.11.1</ecNumber>
    </recommendedName>
</protein>
<dbReference type="Gene3D" id="3.30.200.20">
    <property type="entry name" value="Phosphorylase Kinase, domain 1"/>
    <property type="match status" value="1"/>
</dbReference>
<evidence type="ECO:0000256" key="3">
    <source>
        <dbReference type="ARBA" id="ARBA00022527"/>
    </source>
</evidence>
<dbReference type="GO" id="GO:0004674">
    <property type="term" value="F:protein serine/threonine kinase activity"/>
    <property type="evidence" value="ECO:0007669"/>
    <property type="project" value="UniProtKB-KW"/>
</dbReference>
<dbReference type="EC" id="2.7.11.1" evidence="2"/>
<feature type="coiled-coil region" evidence="10">
    <location>
        <begin position="292"/>
        <end position="319"/>
    </location>
</feature>
<dbReference type="PROSITE" id="PS50011">
    <property type="entry name" value="PROTEIN_KINASE_DOM"/>
    <property type="match status" value="1"/>
</dbReference>
<evidence type="ECO:0000313" key="13">
    <source>
        <dbReference type="EMBL" id="CAB3264285.1"/>
    </source>
</evidence>
<evidence type="ECO:0000256" key="4">
    <source>
        <dbReference type="ARBA" id="ARBA00022679"/>
    </source>
</evidence>
<dbReference type="InterPro" id="IPR008271">
    <property type="entry name" value="Ser/Thr_kinase_AS"/>
</dbReference>
<dbReference type="InterPro" id="IPR000719">
    <property type="entry name" value="Prot_kinase_dom"/>
</dbReference>
<keyword evidence="4" id="KW-0808">Transferase</keyword>
<dbReference type="SUPFAM" id="SSF56112">
    <property type="entry name" value="Protein kinase-like (PK-like)"/>
    <property type="match status" value="1"/>
</dbReference>
<evidence type="ECO:0000256" key="7">
    <source>
        <dbReference type="ARBA" id="ARBA00022840"/>
    </source>
</evidence>
<sequence length="604" mass="69427">MKTSAPLLANRYLITKRIGSGNFGTAFLVTDKKEINEKDKMKVLKQITVGPLDPGETVDAMQEAKLLAQMRHKNIVQFHQSFLDGHFFCIIIEYCEGGDLECKLKDQKKLNQLIPEAQVIKWIKQLLKALEYMHRKRILHRDLKTRNIFLKDNEIKVGDFGISRILLGASDKASTFVGTPYYMSPEVLKHEQYDEKCDIWSLGCVLYEICCLEHAFEGTTLMSVMMKIVSDHTPQLNKSYSRALNNILSRMLDRNPENRHTAAAILQHVMFEKPNGAIPHMTARARLRLKKQKEADQRMQDLKEMAKTQIEENQRLRKASQERNFLKSSLDSNMQVGGKVTEIEEENGMNEPELDLTNLSTIKDVEEELHGTVTFKPLNDNYDDAENPRKNSVVKPLAPSVSTEENADNFDPESTDEMIQSLIRDGVIPEEADLADTFYSTNDNFESISSEEEDLPDEHLDYNEVEYRDLMGLMEGVLDLDETTVTVKPMSVARTSASTSKTTHVKETTDKNIGIEISDKEMNLTMFNTNIRTQKIEKLRNKCREGISDALFDKAYDIMRHMRFDDISTNDENMKIIEKVKHILPDNNKCMDFEQLIYLEQQKF</sequence>
<evidence type="ECO:0000256" key="1">
    <source>
        <dbReference type="ARBA" id="ARBA00010886"/>
    </source>
</evidence>
<proteinExistence type="evidence at transcript level"/>
<dbReference type="PROSITE" id="PS00108">
    <property type="entry name" value="PROTEIN_KINASE_ST"/>
    <property type="match status" value="1"/>
</dbReference>
<dbReference type="PANTHER" id="PTHR44899:SF8">
    <property type="entry name" value="NIMA-RELATED KINASE 11"/>
    <property type="match status" value="1"/>
</dbReference>
<keyword evidence="10" id="KW-0175">Coiled coil</keyword>
<feature type="domain" description="Protein kinase" evidence="12">
    <location>
        <begin position="12"/>
        <end position="271"/>
    </location>
</feature>
<name>A0A6F9DMZ3_9ASCI</name>
<feature type="region of interest" description="Disordered" evidence="11">
    <location>
        <begin position="375"/>
        <end position="413"/>
    </location>
</feature>
<comment type="similarity">
    <text evidence="1">Belongs to the protein kinase superfamily. NEK Ser/Thr protein kinase family. NIMA subfamily.</text>
</comment>
<evidence type="ECO:0000256" key="5">
    <source>
        <dbReference type="ARBA" id="ARBA00022741"/>
    </source>
</evidence>
<gene>
    <name evidence="13" type="primary">Nek11-001</name>
</gene>
<dbReference type="Gene3D" id="1.10.510.10">
    <property type="entry name" value="Transferase(Phosphotransferase) domain 1"/>
    <property type="match status" value="1"/>
</dbReference>
<evidence type="ECO:0000256" key="9">
    <source>
        <dbReference type="ARBA" id="ARBA00048679"/>
    </source>
</evidence>
<accession>A0A6F9DMZ3</accession>
<dbReference type="EMBL" id="LR788423">
    <property type="protein sequence ID" value="CAB3264285.1"/>
    <property type="molecule type" value="mRNA"/>
</dbReference>
<evidence type="ECO:0000256" key="2">
    <source>
        <dbReference type="ARBA" id="ARBA00012513"/>
    </source>
</evidence>
<evidence type="ECO:0000256" key="10">
    <source>
        <dbReference type="SAM" id="Coils"/>
    </source>
</evidence>
<keyword evidence="5" id="KW-0547">Nucleotide-binding</keyword>
<evidence type="ECO:0000259" key="12">
    <source>
        <dbReference type="PROSITE" id="PS50011"/>
    </source>
</evidence>
<dbReference type="AlphaFoldDB" id="A0A6F9DMZ3"/>
<keyword evidence="6 13" id="KW-0418">Kinase</keyword>
<organism evidence="13">
    <name type="scientific">Phallusia mammillata</name>
    <dbReference type="NCBI Taxonomy" id="59560"/>
    <lineage>
        <taxon>Eukaryota</taxon>
        <taxon>Metazoa</taxon>
        <taxon>Chordata</taxon>
        <taxon>Tunicata</taxon>
        <taxon>Ascidiacea</taxon>
        <taxon>Phlebobranchia</taxon>
        <taxon>Ascidiidae</taxon>
        <taxon>Phallusia</taxon>
    </lineage>
</organism>
<keyword evidence="7" id="KW-0067">ATP-binding</keyword>
<dbReference type="InterPro" id="IPR051131">
    <property type="entry name" value="NEK_Ser/Thr_kinase_NIMA"/>
</dbReference>
<comment type="catalytic activity">
    <reaction evidence="9">
        <text>L-seryl-[protein] + ATP = O-phospho-L-seryl-[protein] + ADP + H(+)</text>
        <dbReference type="Rhea" id="RHEA:17989"/>
        <dbReference type="Rhea" id="RHEA-COMP:9863"/>
        <dbReference type="Rhea" id="RHEA-COMP:11604"/>
        <dbReference type="ChEBI" id="CHEBI:15378"/>
        <dbReference type="ChEBI" id="CHEBI:29999"/>
        <dbReference type="ChEBI" id="CHEBI:30616"/>
        <dbReference type="ChEBI" id="CHEBI:83421"/>
        <dbReference type="ChEBI" id="CHEBI:456216"/>
        <dbReference type="EC" id="2.7.11.1"/>
    </reaction>
</comment>
<reference evidence="13" key="1">
    <citation type="submission" date="2020-04" db="EMBL/GenBank/DDBJ databases">
        <authorList>
            <person name="Neveu A P."/>
        </authorList>
    </citation>
    <scope>NUCLEOTIDE SEQUENCE</scope>
    <source>
        <tissue evidence="13">Whole embryo</tissue>
    </source>
</reference>